<dbReference type="PANTHER" id="PTHR34227:SF1">
    <property type="entry name" value="DIMETHYL SULFOXIDE REDUCTASE CHAPERONE-RELATED"/>
    <property type="match status" value="1"/>
</dbReference>
<gene>
    <name evidence="2" type="ORF">HMPREF0731_4559</name>
</gene>
<evidence type="ECO:0000256" key="1">
    <source>
        <dbReference type="ARBA" id="ARBA00023186"/>
    </source>
</evidence>
<dbReference type="HOGENOM" id="CLU_077650_2_0_5"/>
<organism evidence="2 3">
    <name type="scientific">Pseudoroseomonas cervicalis ATCC 49957</name>
    <dbReference type="NCBI Taxonomy" id="525371"/>
    <lineage>
        <taxon>Bacteria</taxon>
        <taxon>Pseudomonadati</taxon>
        <taxon>Pseudomonadota</taxon>
        <taxon>Alphaproteobacteria</taxon>
        <taxon>Acetobacterales</taxon>
        <taxon>Roseomonadaceae</taxon>
        <taxon>Roseomonas</taxon>
    </lineage>
</organism>
<sequence>MANPVPPAPELDLLELERARLFALLGRLMVAPPDGALLANLRGLQGQPDTLLGRAYAGLSQAARAAKPDAVEREYHALFIGVGRGELLPFASYYLTGFLHERPLAELRDTLARIGVERAPGVAEPEDHLGFLCETMAGLIAGVFPAGPEEAPAFFARHIQPWAGRCFADLEAAEAAEFYRAVGALGRAAVEVEAVAAGLPA</sequence>
<accession>D5RTZ7</accession>
<dbReference type="AlphaFoldDB" id="D5RTZ7"/>
<dbReference type="InterPro" id="IPR020945">
    <property type="entry name" value="DMSO/NO3_reduct_chaperone"/>
</dbReference>
<dbReference type="OrthoDB" id="8526323at2"/>
<reference evidence="2 3" key="1">
    <citation type="submission" date="2010-04" db="EMBL/GenBank/DDBJ databases">
        <authorList>
            <person name="Qin X."/>
            <person name="Bachman B."/>
            <person name="Battles P."/>
            <person name="Bell A."/>
            <person name="Bess C."/>
            <person name="Bickham C."/>
            <person name="Chaboub L."/>
            <person name="Chen D."/>
            <person name="Coyle M."/>
            <person name="Deiros D.R."/>
            <person name="Dinh H."/>
            <person name="Forbes L."/>
            <person name="Fowler G."/>
            <person name="Francisco L."/>
            <person name="Fu Q."/>
            <person name="Gubbala S."/>
            <person name="Hale W."/>
            <person name="Han Y."/>
            <person name="Hemphill L."/>
            <person name="Highlander S.K."/>
            <person name="Hirani K."/>
            <person name="Hogues M."/>
            <person name="Jackson L."/>
            <person name="Jakkamsetti A."/>
            <person name="Javaid M."/>
            <person name="Jiang H."/>
            <person name="Korchina V."/>
            <person name="Kovar C."/>
            <person name="Lara F."/>
            <person name="Lee S."/>
            <person name="Mata R."/>
            <person name="Mathew T."/>
            <person name="Moen C."/>
            <person name="Morales K."/>
            <person name="Munidasa M."/>
            <person name="Nazareth L."/>
            <person name="Ngo R."/>
            <person name="Nguyen L."/>
            <person name="Okwuonu G."/>
            <person name="Ongeri F."/>
            <person name="Patil S."/>
            <person name="Petrosino J."/>
            <person name="Pham C."/>
            <person name="Pham P."/>
            <person name="Pu L.-L."/>
            <person name="Puazo M."/>
            <person name="Raj R."/>
            <person name="Reid J."/>
            <person name="Rouhana J."/>
            <person name="Saada N."/>
            <person name="Shang Y."/>
            <person name="Simmons D."/>
            <person name="Thornton R."/>
            <person name="Warren J."/>
            <person name="Weissenberger G."/>
            <person name="Zhang J."/>
            <person name="Zhang L."/>
            <person name="Zhou C."/>
            <person name="Zhu D."/>
            <person name="Muzny D."/>
            <person name="Worley K."/>
            <person name="Gibbs R."/>
        </authorList>
    </citation>
    <scope>NUCLEOTIDE SEQUENCE [LARGE SCALE GENOMIC DNA]</scope>
    <source>
        <strain evidence="2 3">ATCC 49957</strain>
    </source>
</reference>
<dbReference type="InterPro" id="IPR050289">
    <property type="entry name" value="TorD/DmsD_chaperones"/>
</dbReference>
<keyword evidence="1" id="KW-0143">Chaperone</keyword>
<evidence type="ECO:0000313" key="3">
    <source>
        <dbReference type="Proteomes" id="UP000005324"/>
    </source>
</evidence>
<dbReference type="Proteomes" id="UP000005324">
    <property type="component" value="Unassembled WGS sequence"/>
</dbReference>
<evidence type="ECO:0000313" key="2">
    <source>
        <dbReference type="EMBL" id="EFH09222.1"/>
    </source>
</evidence>
<dbReference type="Pfam" id="PF02613">
    <property type="entry name" value="Nitrate_red_del"/>
    <property type="match status" value="1"/>
</dbReference>
<dbReference type="EMBL" id="ADVL01000884">
    <property type="protein sequence ID" value="EFH09222.1"/>
    <property type="molecule type" value="Genomic_DNA"/>
</dbReference>
<protein>
    <submittedName>
        <fullName evidence="2">Cytoplasmic chaperone TorD</fullName>
    </submittedName>
</protein>
<keyword evidence="3" id="KW-1185">Reference proteome</keyword>
<dbReference type="Gene3D" id="1.10.3480.10">
    <property type="entry name" value="TorD-like"/>
    <property type="match status" value="1"/>
</dbReference>
<dbReference type="InterPro" id="IPR036411">
    <property type="entry name" value="TorD-like_sf"/>
</dbReference>
<dbReference type="PANTHER" id="PTHR34227">
    <property type="entry name" value="CHAPERONE PROTEIN YCDY"/>
    <property type="match status" value="1"/>
</dbReference>
<name>D5RTZ7_9PROT</name>
<proteinExistence type="predicted"/>
<comment type="caution">
    <text evidence="2">The sequence shown here is derived from an EMBL/GenBank/DDBJ whole genome shotgun (WGS) entry which is preliminary data.</text>
</comment>
<dbReference type="SUPFAM" id="SSF89155">
    <property type="entry name" value="TorD-like"/>
    <property type="match status" value="1"/>
</dbReference>
<dbReference type="RefSeq" id="WP_007006418.1">
    <property type="nucleotide sequence ID" value="NZ_GG771074.1"/>
</dbReference>